<dbReference type="Gene3D" id="1.10.287.950">
    <property type="entry name" value="Methyl-accepting chemotaxis protein"/>
    <property type="match status" value="1"/>
</dbReference>
<evidence type="ECO:0000256" key="3">
    <source>
        <dbReference type="SAM" id="Phobius"/>
    </source>
</evidence>
<dbReference type="RefSeq" id="WP_129437523.1">
    <property type="nucleotide sequence ID" value="NZ_CP035492.1"/>
</dbReference>
<dbReference type="KEGG" id="pprt:ET464_01135"/>
<dbReference type="PROSITE" id="PS50111">
    <property type="entry name" value="CHEMOTAXIS_TRANSDUC_2"/>
    <property type="match status" value="1"/>
</dbReference>
<dbReference type="SMART" id="SM00283">
    <property type="entry name" value="MA"/>
    <property type="match status" value="1"/>
</dbReference>
<dbReference type="PANTHER" id="PTHR32089">
    <property type="entry name" value="METHYL-ACCEPTING CHEMOTAXIS PROTEIN MCPB"/>
    <property type="match status" value="1"/>
</dbReference>
<name>A0A4P6ERZ3_9BACL</name>
<feature type="transmembrane region" description="Helical" evidence="3">
    <location>
        <begin position="112"/>
        <end position="129"/>
    </location>
</feature>
<feature type="transmembrane region" description="Helical" evidence="3">
    <location>
        <begin position="90"/>
        <end position="107"/>
    </location>
</feature>
<dbReference type="EMBL" id="CP035492">
    <property type="protein sequence ID" value="QAY65195.1"/>
    <property type="molecule type" value="Genomic_DNA"/>
</dbReference>
<keyword evidence="6" id="KW-1185">Reference proteome</keyword>
<dbReference type="InterPro" id="IPR004089">
    <property type="entry name" value="MCPsignal_dom"/>
</dbReference>
<evidence type="ECO:0000259" key="4">
    <source>
        <dbReference type="PROSITE" id="PS50111"/>
    </source>
</evidence>
<organism evidence="5 6">
    <name type="scientific">Paenibacillus protaetiae</name>
    <dbReference type="NCBI Taxonomy" id="2509456"/>
    <lineage>
        <taxon>Bacteria</taxon>
        <taxon>Bacillati</taxon>
        <taxon>Bacillota</taxon>
        <taxon>Bacilli</taxon>
        <taxon>Bacillales</taxon>
        <taxon>Paenibacillaceae</taxon>
        <taxon>Paenibacillus</taxon>
    </lineage>
</organism>
<feature type="transmembrane region" description="Helical" evidence="3">
    <location>
        <begin position="144"/>
        <end position="163"/>
    </location>
</feature>
<gene>
    <name evidence="5" type="ORF">ET464_01135</name>
</gene>
<feature type="domain" description="Methyl-accepting transducer" evidence="4">
    <location>
        <begin position="209"/>
        <end position="466"/>
    </location>
</feature>
<reference evidence="5 6" key="1">
    <citation type="submission" date="2019-01" db="EMBL/GenBank/DDBJ databases">
        <title>Genome sequencing of strain FW100M-2.</title>
        <authorList>
            <person name="Heo J."/>
            <person name="Kim S.-J."/>
            <person name="Kim J.-S."/>
            <person name="Hong S.-B."/>
            <person name="Kwon S.-W."/>
        </authorList>
    </citation>
    <scope>NUCLEOTIDE SEQUENCE [LARGE SCALE GENOMIC DNA]</scope>
    <source>
        <strain evidence="5 6">FW100M-2</strain>
    </source>
</reference>
<protein>
    <submittedName>
        <fullName evidence="5">Methyl-accepting chemotaxis protein</fullName>
    </submittedName>
</protein>
<evidence type="ECO:0000313" key="6">
    <source>
        <dbReference type="Proteomes" id="UP000293568"/>
    </source>
</evidence>
<dbReference type="SUPFAM" id="SSF58104">
    <property type="entry name" value="Methyl-accepting chemotaxis protein (MCP) signaling domain"/>
    <property type="match status" value="1"/>
</dbReference>
<sequence length="498" mass="54283">MTTDLEILDKRNRLFVKILWGLLVLGIAADLGAGISAALIMTLAAVGIVTCGITTLMTYKKWFVSYIKYLVPFILTALAVLLIVSDPNPIISTYFLVYVNITIMTLYSDYKPIVLTGILGMGFTTYLFLDQEYQQRLFPGDSLLYLYMYLIFATAALAVSAGFSQRLQLQVSRERSDALTAKDVSEQLIDKLKSSIIILDEFSKEQKNTVERAGIISREVTATFGEMTASIEKQTGMVVEAGEAVHSIDTSVQQLVDRTALLQNYATDNAALTTEGSGQLVTLTTEANRVRTIMTDTVHLMDLLNQQNEQVGTIARSIGEISEQTHLLALNAAIEAARAGEQGKGFAVVASEVRTLADHAQSAAKEIASILDTIGSQITAVSEQIHLGQSAVAVSYDATQQVEQVIRRIHENTGLVKAHAVAVGQSSVQMSEEYAVVSREIMNIAATTEQNMASVEEVSASMENQDSKIGQLVEGYLQLDQLISELKELVGKQSLLKH</sequence>
<evidence type="ECO:0000313" key="5">
    <source>
        <dbReference type="EMBL" id="QAY65195.1"/>
    </source>
</evidence>
<dbReference type="OrthoDB" id="2166737at2"/>
<keyword evidence="3" id="KW-0812">Transmembrane</keyword>
<dbReference type="Pfam" id="PF00015">
    <property type="entry name" value="MCPsignal"/>
    <property type="match status" value="1"/>
</dbReference>
<keyword evidence="3" id="KW-1133">Transmembrane helix</keyword>
<dbReference type="PANTHER" id="PTHR32089:SF112">
    <property type="entry name" value="LYSOZYME-LIKE PROTEIN-RELATED"/>
    <property type="match status" value="1"/>
</dbReference>
<dbReference type="Proteomes" id="UP000293568">
    <property type="component" value="Chromosome"/>
</dbReference>
<evidence type="ECO:0000256" key="2">
    <source>
        <dbReference type="PROSITE-ProRule" id="PRU00284"/>
    </source>
</evidence>
<dbReference type="GO" id="GO:0016020">
    <property type="term" value="C:membrane"/>
    <property type="evidence" value="ECO:0007669"/>
    <property type="project" value="InterPro"/>
</dbReference>
<evidence type="ECO:0000256" key="1">
    <source>
        <dbReference type="ARBA" id="ARBA00023224"/>
    </source>
</evidence>
<dbReference type="AlphaFoldDB" id="A0A4P6ERZ3"/>
<dbReference type="GO" id="GO:0007165">
    <property type="term" value="P:signal transduction"/>
    <property type="evidence" value="ECO:0007669"/>
    <property type="project" value="UniProtKB-KW"/>
</dbReference>
<feature type="transmembrane region" description="Helical" evidence="3">
    <location>
        <begin position="66"/>
        <end position="84"/>
    </location>
</feature>
<keyword evidence="1 2" id="KW-0807">Transducer</keyword>
<accession>A0A4P6ERZ3</accession>
<proteinExistence type="predicted"/>
<keyword evidence="3" id="KW-0472">Membrane</keyword>